<dbReference type="AlphaFoldDB" id="A0A485M610"/>
<dbReference type="NCBIfam" id="TIGR00738">
    <property type="entry name" value="rrf2_super"/>
    <property type="match status" value="1"/>
</dbReference>
<dbReference type="InterPro" id="IPR030489">
    <property type="entry name" value="TR_Rrf2-type_CS"/>
</dbReference>
<sequence>MKFSSRARYGLRAMLELALNYNPEETMPLVQIAEKQGISEGYLEQMMTLLRRGGLVRSVRGAQGGYRLNREPGKITVGEIVRCLEGPLSPTGCVSEDDPETCNRADFCVTKVLWEKVRDSMATVLDNTTLEDLCQETEKIRLSREANMYYI</sequence>
<dbReference type="SUPFAM" id="SSF46785">
    <property type="entry name" value="Winged helix' DNA-binding domain"/>
    <property type="match status" value="1"/>
</dbReference>
<dbReference type="InterPro" id="IPR000944">
    <property type="entry name" value="Tscrpt_reg_Rrf2"/>
</dbReference>
<keyword evidence="1" id="KW-0238">DNA-binding</keyword>
<dbReference type="Gene3D" id="1.10.10.10">
    <property type="entry name" value="Winged helix-like DNA-binding domain superfamily/Winged helix DNA-binding domain"/>
    <property type="match status" value="1"/>
</dbReference>
<dbReference type="GO" id="GO:0003700">
    <property type="term" value="F:DNA-binding transcription factor activity"/>
    <property type="evidence" value="ECO:0007669"/>
    <property type="project" value="TreeGrafter"/>
</dbReference>
<accession>A0A485M610</accession>
<dbReference type="PANTHER" id="PTHR33221:SF5">
    <property type="entry name" value="HTH-TYPE TRANSCRIPTIONAL REGULATOR ISCR"/>
    <property type="match status" value="1"/>
</dbReference>
<dbReference type="GO" id="GO:0005829">
    <property type="term" value="C:cytosol"/>
    <property type="evidence" value="ECO:0007669"/>
    <property type="project" value="TreeGrafter"/>
</dbReference>
<dbReference type="PROSITE" id="PS01332">
    <property type="entry name" value="HTH_RRF2_1"/>
    <property type="match status" value="1"/>
</dbReference>
<proteinExistence type="predicted"/>
<gene>
    <name evidence="2" type="primary">cymR</name>
    <name evidence="2" type="ORF">SCFA_670003</name>
</gene>
<dbReference type="EMBL" id="CAADRN010000369">
    <property type="protein sequence ID" value="VFU19135.1"/>
    <property type="molecule type" value="Genomic_DNA"/>
</dbReference>
<dbReference type="GO" id="GO:0003677">
    <property type="term" value="F:DNA binding"/>
    <property type="evidence" value="ECO:0007669"/>
    <property type="project" value="UniProtKB-KW"/>
</dbReference>
<dbReference type="InterPro" id="IPR036390">
    <property type="entry name" value="WH_DNA-bd_sf"/>
</dbReference>
<dbReference type="InterPro" id="IPR036388">
    <property type="entry name" value="WH-like_DNA-bd_sf"/>
</dbReference>
<dbReference type="PROSITE" id="PS51197">
    <property type="entry name" value="HTH_RRF2_2"/>
    <property type="match status" value="1"/>
</dbReference>
<organism evidence="2">
    <name type="scientific">anaerobic digester metagenome</name>
    <dbReference type="NCBI Taxonomy" id="1263854"/>
    <lineage>
        <taxon>unclassified sequences</taxon>
        <taxon>metagenomes</taxon>
        <taxon>ecological metagenomes</taxon>
    </lineage>
</organism>
<evidence type="ECO:0000256" key="1">
    <source>
        <dbReference type="ARBA" id="ARBA00023125"/>
    </source>
</evidence>
<evidence type="ECO:0000313" key="2">
    <source>
        <dbReference type="EMBL" id="VFU19135.1"/>
    </source>
</evidence>
<name>A0A485M610_9ZZZZ</name>
<dbReference type="Pfam" id="PF02082">
    <property type="entry name" value="Rrf2"/>
    <property type="match status" value="1"/>
</dbReference>
<dbReference type="PANTHER" id="PTHR33221">
    <property type="entry name" value="WINGED HELIX-TURN-HELIX TRANSCRIPTIONAL REGULATOR, RRF2 FAMILY"/>
    <property type="match status" value="1"/>
</dbReference>
<reference evidence="2" key="1">
    <citation type="submission" date="2019-03" db="EMBL/GenBank/DDBJ databases">
        <authorList>
            <person name="Hao L."/>
        </authorList>
    </citation>
    <scope>NUCLEOTIDE SEQUENCE</scope>
</reference>
<protein>
    <submittedName>
        <fullName evidence="2">Transcriptional regulator of cysteine biosynthesis</fullName>
    </submittedName>
</protein>